<dbReference type="EMBL" id="CP114768">
    <property type="protein sequence ID" value="WBA44147.1"/>
    <property type="molecule type" value="Genomic_DNA"/>
</dbReference>
<reference evidence="2 3" key="1">
    <citation type="submission" date="2022-12" db="EMBL/GenBank/DDBJ databases">
        <title>Hymenobacter canadensis sp. nov. isolated from lake water of the Cambridge Bay, Canada.</title>
        <authorList>
            <person name="Kim W.H."/>
            <person name="Lee Y.M."/>
        </authorList>
    </citation>
    <scope>NUCLEOTIDE SEQUENCE [LARGE SCALE GENOMIC DNA]</scope>
    <source>
        <strain evidence="2 3">PAMC 29467</strain>
        <plasmid evidence="2 3">unnamed1</plasmid>
    </source>
</reference>
<sequence>MYDPRPNVDFALAERIGTRWFWSSALHNQDIEVLVAKGRATLTGTVATWLDREQAAYDAYSVGARYVDNDLLVSTAGGR</sequence>
<dbReference type="Gene3D" id="3.30.1340.30">
    <property type="match status" value="1"/>
</dbReference>
<dbReference type="Pfam" id="PF04972">
    <property type="entry name" value="BON"/>
    <property type="match status" value="1"/>
</dbReference>
<dbReference type="InterPro" id="IPR007055">
    <property type="entry name" value="BON_dom"/>
</dbReference>
<keyword evidence="2" id="KW-0614">Plasmid</keyword>
<accession>A0ABY7LUS6</accession>
<evidence type="ECO:0000313" key="2">
    <source>
        <dbReference type="EMBL" id="WBA44147.1"/>
    </source>
</evidence>
<feature type="domain" description="BON" evidence="1">
    <location>
        <begin position="9"/>
        <end position="72"/>
    </location>
</feature>
<geneLocation type="plasmid" evidence="2 3">
    <name>unnamed1</name>
</geneLocation>
<name>A0ABY7LUS6_9BACT</name>
<protein>
    <submittedName>
        <fullName evidence="2">BON domain-containing protein</fullName>
    </submittedName>
</protein>
<gene>
    <name evidence="2" type="ORF">O3303_19855</name>
</gene>
<dbReference type="RefSeq" id="WP_269562179.1">
    <property type="nucleotide sequence ID" value="NZ_CP114768.1"/>
</dbReference>
<proteinExistence type="predicted"/>
<evidence type="ECO:0000259" key="1">
    <source>
        <dbReference type="Pfam" id="PF04972"/>
    </source>
</evidence>
<dbReference type="Proteomes" id="UP001211005">
    <property type="component" value="Plasmid unnamed1"/>
</dbReference>
<organism evidence="2 3">
    <name type="scientific">Hymenobacter canadensis</name>
    <dbReference type="NCBI Taxonomy" id="2999067"/>
    <lineage>
        <taxon>Bacteria</taxon>
        <taxon>Pseudomonadati</taxon>
        <taxon>Bacteroidota</taxon>
        <taxon>Cytophagia</taxon>
        <taxon>Cytophagales</taxon>
        <taxon>Hymenobacteraceae</taxon>
        <taxon>Hymenobacter</taxon>
    </lineage>
</organism>
<keyword evidence="3" id="KW-1185">Reference proteome</keyword>
<evidence type="ECO:0000313" key="3">
    <source>
        <dbReference type="Proteomes" id="UP001211005"/>
    </source>
</evidence>